<evidence type="ECO:0000313" key="2">
    <source>
        <dbReference type="Proteomes" id="UP001224775"/>
    </source>
</evidence>
<dbReference type="AlphaFoldDB" id="A0AAD9DH99"/>
<keyword evidence="2" id="KW-1185">Reference proteome</keyword>
<organism evidence="1 2">
    <name type="scientific">Skeletonema marinoi</name>
    <dbReference type="NCBI Taxonomy" id="267567"/>
    <lineage>
        <taxon>Eukaryota</taxon>
        <taxon>Sar</taxon>
        <taxon>Stramenopiles</taxon>
        <taxon>Ochrophyta</taxon>
        <taxon>Bacillariophyta</taxon>
        <taxon>Coscinodiscophyceae</taxon>
        <taxon>Thalassiosirophycidae</taxon>
        <taxon>Thalassiosirales</taxon>
        <taxon>Skeletonemataceae</taxon>
        <taxon>Skeletonema</taxon>
        <taxon>Skeletonema marinoi-dohrnii complex</taxon>
    </lineage>
</organism>
<gene>
    <name evidence="1" type="ORF">QTG54_003739</name>
</gene>
<dbReference type="Proteomes" id="UP001224775">
    <property type="component" value="Unassembled WGS sequence"/>
</dbReference>
<dbReference type="EMBL" id="JATAAI010000005">
    <property type="protein sequence ID" value="KAK1745815.1"/>
    <property type="molecule type" value="Genomic_DNA"/>
</dbReference>
<evidence type="ECO:0000313" key="1">
    <source>
        <dbReference type="EMBL" id="KAK1745815.1"/>
    </source>
</evidence>
<proteinExistence type="predicted"/>
<accession>A0AAD9DH99</accession>
<name>A0AAD9DH99_9STRA</name>
<comment type="caution">
    <text evidence="1">The sequence shown here is derived from an EMBL/GenBank/DDBJ whole genome shotgun (WGS) entry which is preliminary data.</text>
</comment>
<reference evidence="1" key="1">
    <citation type="submission" date="2023-06" db="EMBL/GenBank/DDBJ databases">
        <title>Survivors Of The Sea: Transcriptome response of Skeletonema marinoi to long-term dormancy.</title>
        <authorList>
            <person name="Pinder M.I.M."/>
            <person name="Kourtchenko O."/>
            <person name="Robertson E.K."/>
            <person name="Larsson T."/>
            <person name="Maumus F."/>
            <person name="Osuna-Cruz C.M."/>
            <person name="Vancaester E."/>
            <person name="Stenow R."/>
            <person name="Vandepoele K."/>
            <person name="Ploug H."/>
            <person name="Bruchert V."/>
            <person name="Godhe A."/>
            <person name="Topel M."/>
        </authorList>
    </citation>
    <scope>NUCLEOTIDE SEQUENCE</scope>
    <source>
        <strain evidence="1">R05AC</strain>
    </source>
</reference>
<sequence>MLFSIAKRQIPSTLRSFSSTAASSSGGGGAGLFARVGSFISGAGLTALATEIYIFKEVREGNLEMLKKQRELEKRLAALEKKKH</sequence>
<protein>
    <submittedName>
        <fullName evidence="1">Uncharacterized protein</fullName>
    </submittedName>
</protein>